<dbReference type="PANTHER" id="PTHR42851:SF12">
    <property type="entry name" value="PWWP DOMAIN PROTEIN"/>
    <property type="match status" value="1"/>
</dbReference>
<keyword evidence="7" id="KW-0548">Nucleotidyltransferase</keyword>
<dbReference type="InterPro" id="IPR043502">
    <property type="entry name" value="DNA/RNA_pol_sf"/>
</dbReference>
<evidence type="ECO:0000259" key="4">
    <source>
        <dbReference type="PROSITE" id="PS50158"/>
    </source>
</evidence>
<dbReference type="Gene3D" id="3.30.420.10">
    <property type="entry name" value="Ribonuclease H-like superfamily/Ribonuclease H"/>
    <property type="match status" value="1"/>
</dbReference>
<dbReference type="InterPro" id="IPR036397">
    <property type="entry name" value="RNaseH_sf"/>
</dbReference>
<dbReference type="SUPFAM" id="SSF53098">
    <property type="entry name" value="Ribonuclease H-like"/>
    <property type="match status" value="1"/>
</dbReference>
<dbReference type="SUPFAM" id="SSF56672">
    <property type="entry name" value="DNA/RNA polymerases"/>
    <property type="match status" value="1"/>
</dbReference>
<proteinExistence type="predicted"/>
<dbReference type="SUPFAM" id="SSF63748">
    <property type="entry name" value="Tudor/PWWP/MBT"/>
    <property type="match status" value="1"/>
</dbReference>
<dbReference type="InterPro" id="IPR057670">
    <property type="entry name" value="SH3_retrovirus"/>
</dbReference>
<evidence type="ECO:0000313" key="7">
    <source>
        <dbReference type="EMBL" id="RZB45862.1"/>
    </source>
</evidence>
<evidence type="ECO:0000256" key="2">
    <source>
        <dbReference type="PROSITE-ProRule" id="PRU00047"/>
    </source>
</evidence>
<dbReference type="EMBL" id="QZWG01000019">
    <property type="protein sequence ID" value="RZB45862.1"/>
    <property type="molecule type" value="Genomic_DNA"/>
</dbReference>
<dbReference type="InterPro" id="IPR025724">
    <property type="entry name" value="GAG-pre-integrase_dom"/>
</dbReference>
<feature type="region of interest" description="Disordered" evidence="3">
    <location>
        <begin position="1195"/>
        <end position="1215"/>
    </location>
</feature>
<dbReference type="GO" id="GO:0003887">
    <property type="term" value="F:DNA-directed DNA polymerase activity"/>
    <property type="evidence" value="ECO:0007669"/>
    <property type="project" value="UniProtKB-EC"/>
</dbReference>
<dbReference type="CDD" id="cd09272">
    <property type="entry name" value="RNase_HI_RT_Ty1"/>
    <property type="match status" value="1"/>
</dbReference>
<dbReference type="Pfam" id="PF07727">
    <property type="entry name" value="RVT_2"/>
    <property type="match status" value="1"/>
</dbReference>
<name>A0A445FAJ6_GLYSO</name>
<dbReference type="InterPro" id="IPR001584">
    <property type="entry name" value="Integrase_cat-core"/>
</dbReference>
<dbReference type="GO" id="GO:0003676">
    <property type="term" value="F:nucleic acid binding"/>
    <property type="evidence" value="ECO:0007669"/>
    <property type="project" value="InterPro"/>
</dbReference>
<feature type="domain" description="PWWP" evidence="5">
    <location>
        <begin position="393"/>
        <end position="454"/>
    </location>
</feature>
<dbReference type="Proteomes" id="UP000289340">
    <property type="component" value="Chromosome 19"/>
</dbReference>
<dbReference type="GO" id="GO:0004190">
    <property type="term" value="F:aspartic-type endopeptidase activity"/>
    <property type="evidence" value="ECO:0007669"/>
    <property type="project" value="UniProtKB-KW"/>
</dbReference>
<feature type="region of interest" description="Disordered" evidence="3">
    <location>
        <begin position="154"/>
        <end position="176"/>
    </location>
</feature>
<dbReference type="InterPro" id="IPR000313">
    <property type="entry name" value="PWWP_dom"/>
</dbReference>
<feature type="compositionally biased region" description="Basic and acidic residues" evidence="3">
    <location>
        <begin position="717"/>
        <end position="740"/>
    </location>
</feature>
<feature type="compositionally biased region" description="Basic and acidic residues" evidence="3">
    <location>
        <begin position="254"/>
        <end position="266"/>
    </location>
</feature>
<dbReference type="GO" id="GO:0015074">
    <property type="term" value="P:DNA integration"/>
    <property type="evidence" value="ECO:0007669"/>
    <property type="project" value="InterPro"/>
</dbReference>
<dbReference type="Pfam" id="PF13976">
    <property type="entry name" value="gag_pre-integrs"/>
    <property type="match status" value="1"/>
</dbReference>
<dbReference type="Gene3D" id="2.30.30.140">
    <property type="match status" value="1"/>
</dbReference>
<dbReference type="Pfam" id="PF22936">
    <property type="entry name" value="Pol_BBD"/>
    <property type="match status" value="1"/>
</dbReference>
<protein>
    <submittedName>
        <fullName evidence="7">Retrovirus-related Pol polyprotein from transposon TNT 1-94</fullName>
        <ecNumber evidence="7">2.7.7.7</ecNumber>
    </submittedName>
</protein>
<dbReference type="PANTHER" id="PTHR42851">
    <property type="entry name" value="ALDOLASE-RELATED"/>
    <property type="match status" value="1"/>
</dbReference>
<evidence type="ECO:0000259" key="5">
    <source>
        <dbReference type="PROSITE" id="PS50812"/>
    </source>
</evidence>
<dbReference type="SMART" id="SM00343">
    <property type="entry name" value="ZnF_C2HC"/>
    <property type="match status" value="1"/>
</dbReference>
<dbReference type="InterPro" id="IPR012337">
    <property type="entry name" value="RNaseH-like_sf"/>
</dbReference>
<keyword evidence="2" id="KW-0862">Zinc</keyword>
<dbReference type="PROSITE" id="PS50994">
    <property type="entry name" value="INTEGRASE"/>
    <property type="match status" value="1"/>
</dbReference>
<dbReference type="InterPro" id="IPR013103">
    <property type="entry name" value="RVT_2"/>
</dbReference>
<dbReference type="InterPro" id="IPR036875">
    <property type="entry name" value="Znf_CCHC_sf"/>
</dbReference>
<dbReference type="PROSITE" id="PS50158">
    <property type="entry name" value="ZF_CCHC"/>
    <property type="match status" value="1"/>
</dbReference>
<feature type="domain" description="CCHC-type" evidence="4">
    <location>
        <begin position="1225"/>
        <end position="1241"/>
    </location>
</feature>
<feature type="compositionally biased region" description="Acidic residues" evidence="3">
    <location>
        <begin position="1766"/>
        <end position="1776"/>
    </location>
</feature>
<keyword evidence="2" id="KW-0863">Zinc-finger</keyword>
<dbReference type="InterPro" id="IPR054722">
    <property type="entry name" value="PolX-like_BBD"/>
</dbReference>
<keyword evidence="2" id="KW-0479">Metal-binding</keyword>
<feature type="region of interest" description="Disordered" evidence="3">
    <location>
        <begin position="602"/>
        <end position="623"/>
    </location>
</feature>
<feature type="region of interest" description="Disordered" evidence="3">
    <location>
        <begin position="1766"/>
        <end position="1789"/>
    </location>
</feature>
<keyword evidence="7" id="KW-0808">Transferase</keyword>
<reference evidence="7 8" key="1">
    <citation type="submission" date="2018-09" db="EMBL/GenBank/DDBJ databases">
        <title>A high-quality reference genome of wild soybean provides a powerful tool to mine soybean genomes.</title>
        <authorList>
            <person name="Xie M."/>
            <person name="Chung C.Y.L."/>
            <person name="Li M.-W."/>
            <person name="Wong F.-L."/>
            <person name="Chan T.-F."/>
            <person name="Lam H.-M."/>
        </authorList>
    </citation>
    <scope>NUCLEOTIDE SEQUENCE [LARGE SCALE GENOMIC DNA]</scope>
    <source>
        <strain evidence="8">cv. W05</strain>
        <tissue evidence="7">Hypocotyl of etiolated seedlings</tissue>
    </source>
</reference>
<keyword evidence="1" id="KW-0378">Hydrolase</keyword>
<dbReference type="Gene3D" id="4.10.60.10">
    <property type="entry name" value="Zinc finger, CCHC-type"/>
    <property type="match status" value="1"/>
</dbReference>
<dbReference type="Pfam" id="PF00098">
    <property type="entry name" value="zf-CCHC"/>
    <property type="match status" value="1"/>
</dbReference>
<feature type="compositionally biased region" description="Polar residues" evidence="3">
    <location>
        <begin position="2382"/>
        <end position="2399"/>
    </location>
</feature>
<dbReference type="SMART" id="SM00293">
    <property type="entry name" value="PWWP"/>
    <property type="match status" value="1"/>
</dbReference>
<sequence length="2470" mass="274919">MGTDESDSMVQGSSPMAESDSMVQGSEQEKEVREVLGGLRSEEGSCGVTVNGGGFSSSENQGLHDDGVIDVVVKNSSVLETKVSVLRENDCQVLADSEVNRVSSWLGMQESDMDAVFSSEGTQKLDFVYGSEKLDYMFASESRVPEVSVLSVDGSVGVGGEDGRGGKPEEEGIDEDLDGEVDSTASEGRVSEVSFLSVDSLIGVGGEDIRDGGESGEVEKEEDYDGNIVTLASESRVAEAAKLSVDGSVGLGGEHGREGKNKDSDGKIVTPASESRVAEAVDFIVDGLVGLGGEDKTDRDEIEGKVKDENYAAGNIMTVTSENKVAEAAVLSMDGLVRVGGEDIRNGGRREGVAKDEDCGGNIVTIEVPVAETSENMDVDVEDSSVEGCGFVVGDFVWGQVESHPSWPGLIYDPSDASDFALKLKQKNKLLVAYFGNGTFAWCQPSQLKPFQDNFDDMVKQSSSIDFANAVQEAATEFGRLLYIKLSRPFVTKKTGPESSLPLAKNSGIKEGVLVPENDIERLDFLIEPAELLSNVKRISQFVEFGSILELEILKAQLSAFYLSKGGYKLADYMDPQPVLGVEDSVMDETVAVVNGKSTVEAPTQGPFDELGHSPGLSGSISNPVRKQKSIAEIMGEDKDVHTAANREVDATVEMVNAIGLNVGKKRKGSEDNGMALKPVQKRRELLVDTDGDVLSAKNDGKGDEENSNIGSLLQSIEKKTEAFDEGKSEERNGKGNLSRERKRSKYLSPPFTIPIRGQREVYIEPESLKVSRKAKVSQRSAGADGPSSLPVYKGRSFDSSNYQTQDDGETIIDPKKIQAPVKEVLSQVLDAATSPLIRREGTSLDQFVDFTYAFRSSLYSQGSLCELYKKNQPGRKRKMLESEEDGMLKELNLSADEHLSSLKQNSGPKKRRKETASGKKGNDENAAGAVLFVSFWPGSSMPSRSDLVSVYSKFGALNEAETDMFRTNYTARVSFLRTSDAENVRDPLSQSMNISCDLPILKGDNYKVWKERVLLHLGWMDIDYAIRKDEPPAITETSEPDAVDLYEKWERSNRLSVMFIKTNISASIRGSVDQYDKVRDLLKAIDEQFTTSEKSLASTLIMQFSSIKLTGTRGVREHIMRLRDIVAQLKTLEVTMSESFLVHFILCTLPQQYTPFKISYNTHKDKWSINELMTMCVQEEERLIMEEGEKVNLTTSNSGKDRKKSVGTNKGKIPTQPTIKKESKCFFCKKKGHMKKDCPKFKSWFEKKGTPFAFVCYESNMINVNHNTWWIDSGSTIHVSNTLQGMESLRKPVGSEQCIYSGSRMSSHVEAIGTCVLVLSSGFKLHLEKVFYVPSFCKNLISVSKLAPLGFYFNFTDFGFNLLNKSEIIGCGQLVDGLYSIELQNDATSMHVSVGLKRCIVNEESSMLWHRRLGHISIERIKRLVNEGVLSTLDFADFETCVDCIKGKQTNKSKKGAKRSSNLLEIIHTDICCPDMDANSPKYFITFIDDYSRYMYLYLLHSKNEALDAFKVFKAEVEKQCGKQIKIVRSDRGGEYYGRYTEDGQAPGSFAKFLQEHGIVAQYTMPGSPDQNGVAERRNRTLLDMVRSMRSNVKLPQFLWIDALKTAAYILNRVPTKVVSKTPFELFKGWKPSLRHIRVWGCPSEVRIYNPQEKKLDPKTITGYFIGYAERSKGYRFYCPSHNTRIVESRNAKFLENDLISGSDQFQNISSERDHCEAEPSGTSNRLVVIPTPQVKMGVRQPVIEVPQAVESDHVDRVVCEEQHDDIEQTDEEPVEQVPQQDDQTTLRRSTRIKKTAIPSDYVVYLQESDYNIGAENDPETFSQAMSSKESNLWYNAMRDEMDSMASNQVWDLVELPVGVKAIGCRWVFKTKKDSEGNIERHKARLVAKGFTQREGIDYRETFSPVSKKDSLRVILALVAHFDLELHQMDVKTAFLNGDLEEEVYMKQPEGFLSSVGEHLVCKLNKSIYGLKQASRQWYLKFHEVISSFSFEENVMDHCIYQKVSGSKICFLVLYVDDILLATNDKGMLYEVKQFLSKNFDMKDMGEASYVIGIKIHRERSRGILGLSQETYINKVLERFNMKDCSPSVAPIVKGDKLALSQCPKNDFEREHMKNIPYASAVGSLMYAQVCTRPDIAFAVGVLGRYQSNPGIDHWKAAKKVMRYLQGTKDYMLMYRQTDCLEVIGYSDSDFAGCVDSRRSTSGYIFMLASGAVSWRSAKQTLTATSTMEAEFVSCFEATSHGVWLKSFIFGLRVVDSISRPLKLYCDNFAAVFMAKNNKSGSRSKHIDIKYLAIRERVKEKKVVIEHVNTELMIADPLTKGMPPKNFKDHVVRMGLGSMMFVCEPLPVRFAMAGEKAYNHSQNNNPFGSPTDVTFQLQYSSDGSKSGVQQQGERSNNKPLPVAATEPVAFSQGTEASKLIFIQQKLQGMTLMLEEASGSGKSPDMMPKLGSEMKALLEDVNKMVEASLF</sequence>
<dbReference type="SUPFAM" id="SSF57756">
    <property type="entry name" value="Retrovirus zinc finger-like domains"/>
    <property type="match status" value="1"/>
</dbReference>
<feature type="domain" description="Integrase catalytic" evidence="6">
    <location>
        <begin position="1460"/>
        <end position="1632"/>
    </location>
</feature>
<dbReference type="InterPro" id="IPR001878">
    <property type="entry name" value="Znf_CCHC"/>
</dbReference>
<keyword evidence="1" id="KW-0645">Protease</keyword>
<dbReference type="EC" id="2.7.7.7" evidence="7"/>
<dbReference type="Pfam" id="PF14223">
    <property type="entry name" value="Retrotran_gag_2"/>
    <property type="match status" value="1"/>
</dbReference>
<feature type="compositionally biased region" description="Polar residues" evidence="3">
    <location>
        <begin position="1779"/>
        <end position="1789"/>
    </location>
</feature>
<dbReference type="CDD" id="cd05162">
    <property type="entry name" value="PWWP"/>
    <property type="match status" value="1"/>
</dbReference>
<dbReference type="Pfam" id="PF25597">
    <property type="entry name" value="SH3_retrovirus"/>
    <property type="match status" value="1"/>
</dbReference>
<dbReference type="PROSITE" id="PS50812">
    <property type="entry name" value="PWWP"/>
    <property type="match status" value="1"/>
</dbReference>
<dbReference type="Pfam" id="PF00665">
    <property type="entry name" value="rve"/>
    <property type="match status" value="1"/>
</dbReference>
<dbReference type="GO" id="GO:0008270">
    <property type="term" value="F:zinc ion binding"/>
    <property type="evidence" value="ECO:0007669"/>
    <property type="project" value="UniProtKB-KW"/>
</dbReference>
<comment type="caution">
    <text evidence="7">The sequence shown here is derived from an EMBL/GenBank/DDBJ whole genome shotgun (WGS) entry which is preliminary data.</text>
</comment>
<organism evidence="7 8">
    <name type="scientific">Glycine soja</name>
    <name type="common">Wild soybean</name>
    <dbReference type="NCBI Taxonomy" id="3848"/>
    <lineage>
        <taxon>Eukaryota</taxon>
        <taxon>Viridiplantae</taxon>
        <taxon>Streptophyta</taxon>
        <taxon>Embryophyta</taxon>
        <taxon>Tracheophyta</taxon>
        <taxon>Spermatophyta</taxon>
        <taxon>Magnoliopsida</taxon>
        <taxon>eudicotyledons</taxon>
        <taxon>Gunneridae</taxon>
        <taxon>Pentapetalae</taxon>
        <taxon>rosids</taxon>
        <taxon>fabids</taxon>
        <taxon>Fabales</taxon>
        <taxon>Fabaceae</taxon>
        <taxon>Papilionoideae</taxon>
        <taxon>50 kb inversion clade</taxon>
        <taxon>NPAAA clade</taxon>
        <taxon>indigoferoid/millettioid clade</taxon>
        <taxon>Phaseoleae</taxon>
        <taxon>Glycine</taxon>
        <taxon>Glycine subgen. Soja</taxon>
    </lineage>
</organism>
<feature type="region of interest" description="Disordered" evidence="3">
    <location>
        <begin position="900"/>
        <end position="923"/>
    </location>
</feature>
<keyword evidence="1" id="KW-0064">Aspartyl protease</keyword>
<feature type="region of interest" description="Disordered" evidence="3">
    <location>
        <begin position="691"/>
        <end position="746"/>
    </location>
</feature>
<feature type="region of interest" description="Disordered" evidence="3">
    <location>
        <begin position="1"/>
        <end position="33"/>
    </location>
</feature>
<evidence type="ECO:0000313" key="8">
    <source>
        <dbReference type="Proteomes" id="UP000289340"/>
    </source>
</evidence>
<keyword evidence="8" id="KW-1185">Reference proteome</keyword>
<evidence type="ECO:0000259" key="6">
    <source>
        <dbReference type="PROSITE" id="PS50994"/>
    </source>
</evidence>
<evidence type="ECO:0000256" key="3">
    <source>
        <dbReference type="SAM" id="MobiDB-lite"/>
    </source>
</evidence>
<gene>
    <name evidence="7" type="ORF">D0Y65_050073</name>
</gene>
<feature type="compositionally biased region" description="Polar residues" evidence="3">
    <location>
        <begin position="8"/>
        <end position="26"/>
    </location>
</feature>
<feature type="compositionally biased region" description="Basic and acidic residues" evidence="3">
    <location>
        <begin position="161"/>
        <end position="170"/>
    </location>
</feature>
<feature type="region of interest" description="Disordered" evidence="3">
    <location>
        <begin position="2382"/>
        <end position="2403"/>
    </location>
</feature>
<accession>A0A445FAJ6</accession>
<dbReference type="InterPro" id="IPR053063">
    <property type="entry name" value="PWWP_domain_containing_PDP"/>
</dbReference>
<evidence type="ECO:0000256" key="1">
    <source>
        <dbReference type="ARBA" id="ARBA00022750"/>
    </source>
</evidence>
<feature type="region of interest" description="Disordered" evidence="3">
    <location>
        <begin position="247"/>
        <end position="268"/>
    </location>
</feature>
<feature type="region of interest" description="Disordered" evidence="3">
    <location>
        <begin position="775"/>
        <end position="808"/>
    </location>
</feature>
<dbReference type="Pfam" id="PF00855">
    <property type="entry name" value="PWWP"/>
    <property type="match status" value="1"/>
</dbReference>